<dbReference type="PANTHER" id="PTHR46889:SF5">
    <property type="entry name" value="INTEGRASE PROTEIN"/>
    <property type="match status" value="1"/>
</dbReference>
<evidence type="ECO:0000313" key="4">
    <source>
        <dbReference type="Proteomes" id="UP000003752"/>
    </source>
</evidence>
<dbReference type="PROSITE" id="PS50994">
    <property type="entry name" value="INTEGRASE"/>
    <property type="match status" value="1"/>
</dbReference>
<dbReference type="GO" id="GO:0015074">
    <property type="term" value="P:DNA integration"/>
    <property type="evidence" value="ECO:0007669"/>
    <property type="project" value="InterPro"/>
</dbReference>
<proteinExistence type="predicted"/>
<comment type="function">
    <text evidence="1">Involved in the transposition of the insertion sequence.</text>
</comment>
<evidence type="ECO:0000313" key="3">
    <source>
        <dbReference type="EMBL" id="EEI24155.1"/>
    </source>
</evidence>
<feature type="domain" description="Integrase catalytic" evidence="2">
    <location>
        <begin position="166"/>
        <end position="332"/>
    </location>
</feature>
<dbReference type="AlphaFoldDB" id="C0XKD9"/>
<dbReference type="HOGENOM" id="CLU_027402_4_3_9"/>
<organism evidence="3 4">
    <name type="scientific">Lentilactobacillus hilgardii (strain ATCC 8290 / DSM 20176 / CCUG 30140 / JCM 1155 / KCTC 3500 / NBRC 15886 / NCIMB 8040 / NRRL B-1843 / 9)</name>
    <dbReference type="NCBI Taxonomy" id="1423757"/>
    <lineage>
        <taxon>Bacteria</taxon>
        <taxon>Bacillati</taxon>
        <taxon>Bacillota</taxon>
        <taxon>Bacilli</taxon>
        <taxon>Lactobacillales</taxon>
        <taxon>Lactobacillaceae</taxon>
        <taxon>Lentilactobacillus</taxon>
    </lineage>
</organism>
<accession>C0XKD9</accession>
<keyword evidence="4" id="KW-1185">Reference proteome</keyword>
<dbReference type="NCBIfam" id="NF033516">
    <property type="entry name" value="transpos_IS3"/>
    <property type="match status" value="1"/>
</dbReference>
<dbReference type="InterPro" id="IPR025948">
    <property type="entry name" value="HTH-like_dom"/>
</dbReference>
<dbReference type="Pfam" id="PF13333">
    <property type="entry name" value="rve_2"/>
    <property type="match status" value="1"/>
</dbReference>
<dbReference type="PATRIC" id="fig|1423757.3.peg.2074"/>
<reference evidence="3 4" key="1">
    <citation type="submission" date="2009-01" db="EMBL/GenBank/DDBJ databases">
        <authorList>
            <person name="Qin X."/>
            <person name="Bachman B."/>
            <person name="Battles P."/>
            <person name="Bell A."/>
            <person name="Bess C."/>
            <person name="Bickham C."/>
            <person name="Chaboub L."/>
            <person name="Chen D."/>
            <person name="Coyle M."/>
            <person name="Deiros D.R."/>
            <person name="Dinh H."/>
            <person name="Forbes L."/>
            <person name="Fowler G."/>
            <person name="Francisco L."/>
            <person name="Fu Q."/>
            <person name="Gubbala S."/>
            <person name="Hale W."/>
            <person name="Han Y."/>
            <person name="Hemphill L."/>
            <person name="Highlander S.K."/>
            <person name="Hirani K."/>
            <person name="Hogues M."/>
            <person name="Jackson L."/>
            <person name="Jakkamsetti A."/>
            <person name="Javaid M."/>
            <person name="Jiang H."/>
            <person name="Korchina V."/>
            <person name="Kovar C."/>
            <person name="Lara F."/>
            <person name="Lee S."/>
            <person name="Mata R."/>
            <person name="Mathew T."/>
            <person name="Moen C."/>
            <person name="Morales K."/>
            <person name="Munidasa M."/>
            <person name="Nazareth L."/>
            <person name="Ngo R."/>
            <person name="Nguyen L."/>
            <person name="Okwuonu G."/>
            <person name="Ongeri F."/>
            <person name="Patil S."/>
            <person name="Petrosino J."/>
            <person name="Pham C."/>
            <person name="Pham P."/>
            <person name="Pu L.-L."/>
            <person name="Puazo M."/>
            <person name="Raj R."/>
            <person name="Reid J."/>
            <person name="Rouhana J."/>
            <person name="Saada N."/>
            <person name="Shang Y."/>
            <person name="Simmons D."/>
            <person name="Thornton R."/>
            <person name="Warren J."/>
            <person name="Weissenberger G."/>
            <person name="Zhang J."/>
            <person name="Zhang L."/>
            <person name="Zhou C."/>
            <person name="Zhu D."/>
            <person name="Muzny D."/>
            <person name="Worley K."/>
            <person name="Gibbs R."/>
        </authorList>
    </citation>
    <scope>NUCLEOTIDE SEQUENCE [LARGE SCALE GENOMIC DNA]</scope>
    <source>
        <strain evidence="4">ATCC 8290 / DSM 20176 / CCUG 30140 / JCM 1155 / KCTC 3500 / NBRC 15886 / NCIMB 8040 / NRRL B-1843 / 9</strain>
    </source>
</reference>
<dbReference type="InterPro" id="IPR012337">
    <property type="entry name" value="RNaseH-like_sf"/>
</dbReference>
<dbReference type="SUPFAM" id="SSF53098">
    <property type="entry name" value="Ribonuclease H-like"/>
    <property type="match status" value="1"/>
</dbReference>
<dbReference type="Pfam" id="PF13276">
    <property type="entry name" value="HTH_21"/>
    <property type="match status" value="1"/>
</dbReference>
<dbReference type="Pfam" id="PF00665">
    <property type="entry name" value="rve"/>
    <property type="match status" value="1"/>
</dbReference>
<dbReference type="PANTHER" id="PTHR46889">
    <property type="entry name" value="TRANSPOSASE INSF FOR INSERTION SEQUENCE IS3B-RELATED"/>
    <property type="match status" value="1"/>
</dbReference>
<sequence>MTKFNLDFRIKVVTEYLSGKGSPSLARKYGISTEEVKTHELIELVDELRQEFQAPIKLVLKAVHIPRSTYYYAKEHRSRDLDDSQTIQAIDEIRQQDPKYTRKYGYRRITDVLHHYGFKINHKRVLRIMREHGWLCRAFNRQKRKYNSYKGIVGGIAPNRLKRRFKTDRPYQKLVADVSEFRYGNKSQDERVYLEPILDFFNGEVLAFNISEHPTVEFAVKSLKEALNQIPALDYRTTVHTDQGFQYQHRHWQNVLKDHRAFQSMSRKATCLDNAAMKSFFHIMKVEVMDEQFETKSSLIKAMTEWIDFYNHRRIKTKLDGNSSVKYRELTAQKAA</sequence>
<name>C0XKD9_LENH9</name>
<dbReference type="RefSeq" id="WP_003634846.1">
    <property type="nucleotide sequence ID" value="NZ_AZDF01000050.1"/>
</dbReference>
<dbReference type="InterPro" id="IPR048020">
    <property type="entry name" value="Transpos_IS3"/>
</dbReference>
<evidence type="ECO:0000256" key="1">
    <source>
        <dbReference type="ARBA" id="ARBA00002286"/>
    </source>
</evidence>
<evidence type="ECO:0000259" key="2">
    <source>
        <dbReference type="PROSITE" id="PS50994"/>
    </source>
</evidence>
<dbReference type="Proteomes" id="UP000003752">
    <property type="component" value="Unassembled WGS sequence"/>
</dbReference>
<protein>
    <submittedName>
        <fullName evidence="3">Integrase core domain protein</fullName>
    </submittedName>
</protein>
<dbReference type="GO" id="GO:0003676">
    <property type="term" value="F:nucleic acid binding"/>
    <property type="evidence" value="ECO:0007669"/>
    <property type="project" value="InterPro"/>
</dbReference>
<dbReference type="EMBL" id="ACGP01000158">
    <property type="protein sequence ID" value="EEI24155.1"/>
    <property type="molecule type" value="Genomic_DNA"/>
</dbReference>
<comment type="caution">
    <text evidence="3">The sequence shown here is derived from an EMBL/GenBank/DDBJ whole genome shotgun (WGS) entry which is preliminary data.</text>
</comment>
<dbReference type="InterPro" id="IPR036397">
    <property type="entry name" value="RNaseH_sf"/>
</dbReference>
<dbReference type="InterPro" id="IPR001584">
    <property type="entry name" value="Integrase_cat-core"/>
</dbReference>
<dbReference type="InterPro" id="IPR050900">
    <property type="entry name" value="Transposase_IS3/IS150/IS904"/>
</dbReference>
<gene>
    <name evidence="3" type="ORF">HMPREF0519_1700</name>
</gene>
<dbReference type="Gene3D" id="3.30.420.10">
    <property type="entry name" value="Ribonuclease H-like superfamily/Ribonuclease H"/>
    <property type="match status" value="1"/>
</dbReference>